<sequence length="283" mass="29647">MDALYHGTGLAGAPSPRKAAPMDAEAEYNNRARVGESGAIIAGWAESAARFRAAHPPETLRYGPGPREAMDLFLPTGTPRGAALLIHGGYWQALGREWGSHWAAGLLAQGVAVALPSYDLCPSVPLARICAQMEAASATLHARLGMKLLAIGHSAGGHLAAWLLARAPHVTAALPISGLFWLEPLLPTSLNAALRLDAETARELSPGLRPAPGKPLHLVVGGAESAEFLRQSRDFAQGWGGSFEAPEGLNHFTVLDPLSDPSQPMTRRAAMLAGQACGLVMDA</sequence>
<keyword evidence="3" id="KW-1185">Reference proteome</keyword>
<name>A0ABT3NXD4_9PROT</name>
<evidence type="ECO:0000313" key="3">
    <source>
        <dbReference type="Proteomes" id="UP001526430"/>
    </source>
</evidence>
<dbReference type="InterPro" id="IPR050300">
    <property type="entry name" value="GDXG_lipolytic_enzyme"/>
</dbReference>
<evidence type="ECO:0000256" key="1">
    <source>
        <dbReference type="ARBA" id="ARBA00022801"/>
    </source>
</evidence>
<comment type="caution">
    <text evidence="2">The sequence shown here is derived from an EMBL/GenBank/DDBJ whole genome shotgun (WGS) entry which is preliminary data.</text>
</comment>
<gene>
    <name evidence="2" type="ORF">OF850_13035</name>
</gene>
<protein>
    <submittedName>
        <fullName evidence="2">Alpha/beta hydrolase</fullName>
    </submittedName>
</protein>
<organism evidence="2 3">
    <name type="scientific">Sabulicella glaciei</name>
    <dbReference type="NCBI Taxonomy" id="2984948"/>
    <lineage>
        <taxon>Bacteria</taxon>
        <taxon>Pseudomonadati</taxon>
        <taxon>Pseudomonadota</taxon>
        <taxon>Alphaproteobacteria</taxon>
        <taxon>Acetobacterales</taxon>
        <taxon>Acetobacteraceae</taxon>
        <taxon>Sabulicella</taxon>
    </lineage>
</organism>
<reference evidence="2 3" key="1">
    <citation type="submission" date="2022-10" db="EMBL/GenBank/DDBJ databases">
        <title>Roseococcus glaciei nov., sp. nov., isolated from glacier.</title>
        <authorList>
            <person name="Liu Q."/>
            <person name="Xin Y.-H."/>
        </authorList>
    </citation>
    <scope>NUCLEOTIDE SEQUENCE [LARGE SCALE GENOMIC DNA]</scope>
    <source>
        <strain evidence="2 3">MDT2-1-1</strain>
    </source>
</reference>
<dbReference type="PANTHER" id="PTHR48081:SF33">
    <property type="entry name" value="KYNURENINE FORMAMIDASE"/>
    <property type="match status" value="1"/>
</dbReference>
<accession>A0ABT3NXD4</accession>
<dbReference type="EMBL" id="JAPFQI010000009">
    <property type="protein sequence ID" value="MCW8086558.1"/>
    <property type="molecule type" value="Genomic_DNA"/>
</dbReference>
<keyword evidence="1 2" id="KW-0378">Hydrolase</keyword>
<dbReference type="Gene3D" id="3.40.50.1820">
    <property type="entry name" value="alpha/beta hydrolase"/>
    <property type="match status" value="1"/>
</dbReference>
<evidence type="ECO:0000313" key="2">
    <source>
        <dbReference type="EMBL" id="MCW8086558.1"/>
    </source>
</evidence>
<proteinExistence type="predicted"/>
<dbReference type="GO" id="GO:0016787">
    <property type="term" value="F:hydrolase activity"/>
    <property type="evidence" value="ECO:0007669"/>
    <property type="project" value="UniProtKB-KW"/>
</dbReference>
<dbReference type="RefSeq" id="WP_301590624.1">
    <property type="nucleotide sequence ID" value="NZ_JAPFQI010000009.1"/>
</dbReference>
<dbReference type="SUPFAM" id="SSF53474">
    <property type="entry name" value="alpha/beta-Hydrolases"/>
    <property type="match status" value="1"/>
</dbReference>
<dbReference type="InterPro" id="IPR029058">
    <property type="entry name" value="AB_hydrolase_fold"/>
</dbReference>
<dbReference type="PANTHER" id="PTHR48081">
    <property type="entry name" value="AB HYDROLASE SUPERFAMILY PROTEIN C4A8.06C"/>
    <property type="match status" value="1"/>
</dbReference>
<dbReference type="Proteomes" id="UP001526430">
    <property type="component" value="Unassembled WGS sequence"/>
</dbReference>